<dbReference type="Proteomes" id="UP001331515">
    <property type="component" value="Unassembled WGS sequence"/>
</dbReference>
<evidence type="ECO:0000256" key="3">
    <source>
        <dbReference type="ARBA" id="ARBA00008295"/>
    </source>
</evidence>
<evidence type="ECO:0000256" key="4">
    <source>
        <dbReference type="ARBA" id="ARBA00022427"/>
    </source>
</evidence>
<evidence type="ECO:0000256" key="11">
    <source>
        <dbReference type="SAM" id="Phobius"/>
    </source>
</evidence>
<accession>A0AAN8BSA5</accession>
<evidence type="ECO:0000256" key="10">
    <source>
        <dbReference type="SAM" id="MobiDB-lite"/>
    </source>
</evidence>
<feature type="region of interest" description="Disordered" evidence="10">
    <location>
        <begin position="191"/>
        <end position="230"/>
    </location>
</feature>
<dbReference type="PANTHER" id="PTHR12002">
    <property type="entry name" value="CLAUDIN"/>
    <property type="match status" value="1"/>
</dbReference>
<dbReference type="AlphaFoldDB" id="A0AAN8BSA5"/>
<keyword evidence="9 11" id="KW-0472">Membrane</keyword>
<comment type="caution">
    <text evidence="12">The sequence shown here is derived from an EMBL/GenBank/DDBJ whole genome shotgun (WGS) entry which is preliminary data.</text>
</comment>
<evidence type="ECO:0000256" key="1">
    <source>
        <dbReference type="ARBA" id="ARBA00004435"/>
    </source>
</evidence>
<feature type="transmembrane region" description="Helical" evidence="11">
    <location>
        <begin position="163"/>
        <end position="184"/>
    </location>
</feature>
<dbReference type="GO" id="GO:0005886">
    <property type="term" value="C:plasma membrane"/>
    <property type="evidence" value="ECO:0007669"/>
    <property type="project" value="UniProtKB-SubCell"/>
</dbReference>
<gene>
    <name evidence="12" type="ORF">CgunFtcFv8_018245</name>
</gene>
<comment type="subcellular location">
    <subcellularLocation>
        <location evidence="1">Cell junction</location>
        <location evidence="1">Tight junction</location>
    </subcellularLocation>
    <subcellularLocation>
        <location evidence="2">Cell membrane</location>
        <topology evidence="2">Multi-pass membrane protein</topology>
    </subcellularLocation>
</comment>
<sequence length="230" mass="24258">MQLDVVGVFSPDLCGFLLLLGASLLSLTSLLAPWLSLATDLLPAERFDLSLWRGCVVHNGGPLQCRPHPGLLALPPHLLWARVLTGASLGFSLLALLLTAPGLQVVHSWGSRQKRVLLGVGGGLSLVAGLLVLVPVSHVARLASLSRFDPSLPPVAPRWEKGGALYSGWVAAGMHLGAGALLIATCYRQRGGAPETDPRGAPHPPGGPRQEDREGLNYSFQEVGTRLTTD</sequence>
<reference evidence="12 13" key="1">
    <citation type="journal article" date="2023" name="Mol. Biol. Evol.">
        <title>Genomics of Secondarily Temperate Adaptation in the Only Non-Antarctic Icefish.</title>
        <authorList>
            <person name="Rivera-Colon A.G."/>
            <person name="Rayamajhi N."/>
            <person name="Minhas B.F."/>
            <person name="Madrigal G."/>
            <person name="Bilyk K.T."/>
            <person name="Yoon V."/>
            <person name="Hune M."/>
            <person name="Gregory S."/>
            <person name="Cheng C.H.C."/>
            <person name="Catchen J.M."/>
        </authorList>
    </citation>
    <scope>NUCLEOTIDE SEQUENCE [LARGE SCALE GENOMIC DNA]</scope>
    <source>
        <tissue evidence="12">White muscle</tissue>
    </source>
</reference>
<organism evidence="12 13">
    <name type="scientific">Champsocephalus gunnari</name>
    <name type="common">Mackerel icefish</name>
    <dbReference type="NCBI Taxonomy" id="52237"/>
    <lineage>
        <taxon>Eukaryota</taxon>
        <taxon>Metazoa</taxon>
        <taxon>Chordata</taxon>
        <taxon>Craniata</taxon>
        <taxon>Vertebrata</taxon>
        <taxon>Euteleostomi</taxon>
        <taxon>Actinopterygii</taxon>
        <taxon>Neopterygii</taxon>
        <taxon>Teleostei</taxon>
        <taxon>Neoteleostei</taxon>
        <taxon>Acanthomorphata</taxon>
        <taxon>Eupercaria</taxon>
        <taxon>Perciformes</taxon>
        <taxon>Notothenioidei</taxon>
        <taxon>Channichthyidae</taxon>
        <taxon>Champsocephalus</taxon>
    </lineage>
</organism>
<comment type="similarity">
    <text evidence="3">Belongs to the claudin family.</text>
</comment>
<keyword evidence="5" id="KW-1003">Cell membrane</keyword>
<evidence type="ECO:0000256" key="7">
    <source>
        <dbReference type="ARBA" id="ARBA00022949"/>
    </source>
</evidence>
<keyword evidence="4" id="KW-0796">Tight junction</keyword>
<protein>
    <recommendedName>
        <fullName evidence="14">Claudin</fullName>
    </recommendedName>
</protein>
<keyword evidence="7" id="KW-0965">Cell junction</keyword>
<evidence type="ECO:0000313" key="12">
    <source>
        <dbReference type="EMBL" id="KAK5890945.1"/>
    </source>
</evidence>
<feature type="compositionally biased region" description="Polar residues" evidence="10">
    <location>
        <begin position="218"/>
        <end position="230"/>
    </location>
</feature>
<proteinExistence type="inferred from homology"/>
<name>A0AAN8BSA5_CHAGU</name>
<keyword evidence="13" id="KW-1185">Reference proteome</keyword>
<dbReference type="GO" id="GO:0005923">
    <property type="term" value="C:bicellular tight junction"/>
    <property type="evidence" value="ECO:0007669"/>
    <property type="project" value="UniProtKB-SubCell"/>
</dbReference>
<keyword evidence="6 11" id="KW-0812">Transmembrane</keyword>
<keyword evidence="8 11" id="KW-1133">Transmembrane helix</keyword>
<evidence type="ECO:0000256" key="8">
    <source>
        <dbReference type="ARBA" id="ARBA00022989"/>
    </source>
</evidence>
<evidence type="ECO:0000256" key="6">
    <source>
        <dbReference type="ARBA" id="ARBA00022692"/>
    </source>
</evidence>
<dbReference type="GO" id="GO:0005198">
    <property type="term" value="F:structural molecule activity"/>
    <property type="evidence" value="ECO:0007669"/>
    <property type="project" value="InterPro"/>
</dbReference>
<feature type="transmembrane region" description="Helical" evidence="11">
    <location>
        <begin position="79"/>
        <end position="104"/>
    </location>
</feature>
<dbReference type="PRINTS" id="PR01077">
    <property type="entry name" value="CLAUDIN"/>
</dbReference>
<dbReference type="Gene3D" id="1.20.140.150">
    <property type="match status" value="1"/>
</dbReference>
<evidence type="ECO:0008006" key="14">
    <source>
        <dbReference type="Google" id="ProtNLM"/>
    </source>
</evidence>
<feature type="transmembrane region" description="Helical" evidence="11">
    <location>
        <begin position="116"/>
        <end position="143"/>
    </location>
</feature>
<dbReference type="InterPro" id="IPR006187">
    <property type="entry name" value="Claudin"/>
</dbReference>
<evidence type="ECO:0000256" key="9">
    <source>
        <dbReference type="ARBA" id="ARBA00023136"/>
    </source>
</evidence>
<evidence type="ECO:0000256" key="5">
    <source>
        <dbReference type="ARBA" id="ARBA00022475"/>
    </source>
</evidence>
<evidence type="ECO:0000313" key="13">
    <source>
        <dbReference type="Proteomes" id="UP001331515"/>
    </source>
</evidence>
<evidence type="ECO:0000256" key="2">
    <source>
        <dbReference type="ARBA" id="ARBA00004651"/>
    </source>
</evidence>
<dbReference type="EMBL" id="JAURVH010001536">
    <property type="protein sequence ID" value="KAK5890945.1"/>
    <property type="molecule type" value="Genomic_DNA"/>
</dbReference>